<dbReference type="HAMAP" id="MF_01345_B">
    <property type="entry name" value="Ribosomal_uS17_B"/>
    <property type="match status" value="1"/>
</dbReference>
<dbReference type="InterPro" id="IPR019984">
    <property type="entry name" value="Ribosomal_uS17_bact/chlr"/>
</dbReference>
<evidence type="ECO:0000256" key="3">
    <source>
        <dbReference type="ARBA" id="ARBA00022884"/>
    </source>
</evidence>
<dbReference type="AlphaFoldDB" id="A0A6J5YGW5"/>
<dbReference type="PANTHER" id="PTHR10744">
    <property type="entry name" value="40S RIBOSOMAL PROTEIN S11 FAMILY MEMBER"/>
    <property type="match status" value="1"/>
</dbReference>
<dbReference type="GO" id="GO:0003735">
    <property type="term" value="F:structural constituent of ribosome"/>
    <property type="evidence" value="ECO:0007669"/>
    <property type="project" value="InterPro"/>
</dbReference>
<keyword evidence="5" id="KW-0687">Ribonucleoprotein</keyword>
<dbReference type="CDD" id="cd00364">
    <property type="entry name" value="Ribosomal_uS17"/>
    <property type="match status" value="1"/>
</dbReference>
<keyword evidence="3" id="KW-0694">RNA-binding</keyword>
<dbReference type="InterPro" id="IPR012340">
    <property type="entry name" value="NA-bd_OB-fold"/>
</dbReference>
<dbReference type="InterPro" id="IPR000266">
    <property type="entry name" value="Ribosomal_uS17"/>
</dbReference>
<protein>
    <submittedName>
        <fullName evidence="7">Unannotated protein</fullName>
    </submittedName>
</protein>
<name>A0A6J5YGW5_9ZZZZ</name>
<sequence>MAEETTATGEARPNPRKVREGTVVSNSMDKTAVVAVVDRVRHPRYNKTVQRTSKLYVHDETNDLNVGDKVRVQETRPLSKLKRWRIVDVLERAR</sequence>
<dbReference type="GO" id="GO:0006412">
    <property type="term" value="P:translation"/>
    <property type="evidence" value="ECO:0007669"/>
    <property type="project" value="InterPro"/>
</dbReference>
<dbReference type="PRINTS" id="PR00973">
    <property type="entry name" value="RIBOSOMALS17"/>
</dbReference>
<gene>
    <name evidence="7" type="ORF">UFOPK1392_01729</name>
</gene>
<dbReference type="NCBIfam" id="TIGR03635">
    <property type="entry name" value="uS17_bact"/>
    <property type="match status" value="1"/>
</dbReference>
<dbReference type="EMBL" id="CAEMXZ010000090">
    <property type="protein sequence ID" value="CAB4323966.1"/>
    <property type="molecule type" value="Genomic_DNA"/>
</dbReference>
<comment type="similarity">
    <text evidence="1">Belongs to the universal ribosomal protein uS17 family.</text>
</comment>
<dbReference type="NCBIfam" id="NF004123">
    <property type="entry name" value="PRK05610.1"/>
    <property type="match status" value="1"/>
</dbReference>
<organism evidence="7">
    <name type="scientific">freshwater metagenome</name>
    <dbReference type="NCBI Taxonomy" id="449393"/>
    <lineage>
        <taxon>unclassified sequences</taxon>
        <taxon>metagenomes</taxon>
        <taxon>ecological metagenomes</taxon>
    </lineage>
</organism>
<dbReference type="InterPro" id="IPR019979">
    <property type="entry name" value="Ribosomal_uS17_CS"/>
</dbReference>
<accession>A0A6J5YGW5</accession>
<evidence type="ECO:0000313" key="7">
    <source>
        <dbReference type="EMBL" id="CAB4323966.1"/>
    </source>
</evidence>
<dbReference type="PROSITE" id="PS00056">
    <property type="entry name" value="RIBOSOMAL_S17"/>
    <property type="match status" value="1"/>
</dbReference>
<keyword evidence="4" id="KW-0689">Ribosomal protein</keyword>
<dbReference type="SUPFAM" id="SSF50249">
    <property type="entry name" value="Nucleic acid-binding proteins"/>
    <property type="match status" value="1"/>
</dbReference>
<dbReference type="PANTHER" id="PTHR10744:SF1">
    <property type="entry name" value="SMALL RIBOSOMAL SUBUNIT PROTEIN US17M"/>
    <property type="match status" value="1"/>
</dbReference>
<feature type="region of interest" description="Disordered" evidence="6">
    <location>
        <begin position="1"/>
        <end position="25"/>
    </location>
</feature>
<evidence type="ECO:0000256" key="1">
    <source>
        <dbReference type="ARBA" id="ARBA00010254"/>
    </source>
</evidence>
<keyword evidence="2" id="KW-0699">rRNA-binding</keyword>
<dbReference type="Pfam" id="PF00366">
    <property type="entry name" value="Ribosomal_S17"/>
    <property type="match status" value="1"/>
</dbReference>
<dbReference type="Gene3D" id="2.40.50.140">
    <property type="entry name" value="Nucleic acid-binding proteins"/>
    <property type="match status" value="1"/>
</dbReference>
<proteinExistence type="inferred from homology"/>
<dbReference type="GO" id="GO:0022627">
    <property type="term" value="C:cytosolic small ribosomal subunit"/>
    <property type="evidence" value="ECO:0007669"/>
    <property type="project" value="TreeGrafter"/>
</dbReference>
<evidence type="ECO:0000256" key="2">
    <source>
        <dbReference type="ARBA" id="ARBA00022730"/>
    </source>
</evidence>
<reference evidence="7" key="1">
    <citation type="submission" date="2020-05" db="EMBL/GenBank/DDBJ databases">
        <authorList>
            <person name="Chiriac C."/>
            <person name="Salcher M."/>
            <person name="Ghai R."/>
            <person name="Kavagutti S V."/>
        </authorList>
    </citation>
    <scope>NUCLEOTIDE SEQUENCE</scope>
</reference>
<evidence type="ECO:0000256" key="5">
    <source>
        <dbReference type="ARBA" id="ARBA00023274"/>
    </source>
</evidence>
<dbReference type="GO" id="GO:0019843">
    <property type="term" value="F:rRNA binding"/>
    <property type="evidence" value="ECO:0007669"/>
    <property type="project" value="UniProtKB-KW"/>
</dbReference>
<evidence type="ECO:0000256" key="4">
    <source>
        <dbReference type="ARBA" id="ARBA00022980"/>
    </source>
</evidence>
<evidence type="ECO:0000256" key="6">
    <source>
        <dbReference type="SAM" id="MobiDB-lite"/>
    </source>
</evidence>